<name>A0A1I7T1Q6_9PELO</name>
<dbReference type="Proteomes" id="UP000095282">
    <property type="component" value="Unplaced"/>
</dbReference>
<reference evidence="3" key="1">
    <citation type="submission" date="2016-11" db="UniProtKB">
        <authorList>
            <consortium name="WormBaseParasite"/>
        </authorList>
    </citation>
    <scope>IDENTIFICATION</scope>
</reference>
<feature type="region of interest" description="Disordered" evidence="1">
    <location>
        <begin position="80"/>
        <end position="116"/>
    </location>
</feature>
<dbReference type="STRING" id="1561998.A0A1I7T1Q6"/>
<sequence>MKSSTARPPRDVISHVSPKSRKIRKSTSAERREKEKVTNRLRQLVAAEEDADQYELVLATIAHIRELQAQLSGKENSLPAGFEQFFSNSTTVSPMSSRPESPESSPESSPKSTSSV</sequence>
<evidence type="ECO:0000256" key="1">
    <source>
        <dbReference type="SAM" id="MobiDB-lite"/>
    </source>
</evidence>
<evidence type="ECO:0000313" key="3">
    <source>
        <dbReference type="WBParaSite" id="Csp11.Scaffold464.g1574.t1"/>
    </source>
</evidence>
<protein>
    <submittedName>
        <fullName evidence="3">BHLH domain-containing protein</fullName>
    </submittedName>
</protein>
<dbReference type="WBParaSite" id="Csp11.Scaffold464.g1574.t1">
    <property type="protein sequence ID" value="Csp11.Scaffold464.g1574.t1"/>
    <property type="gene ID" value="Csp11.Scaffold464.g1574"/>
</dbReference>
<feature type="compositionally biased region" description="Basic and acidic residues" evidence="1">
    <location>
        <begin position="27"/>
        <end position="38"/>
    </location>
</feature>
<proteinExistence type="predicted"/>
<evidence type="ECO:0000313" key="2">
    <source>
        <dbReference type="Proteomes" id="UP000095282"/>
    </source>
</evidence>
<organism evidence="2 3">
    <name type="scientific">Caenorhabditis tropicalis</name>
    <dbReference type="NCBI Taxonomy" id="1561998"/>
    <lineage>
        <taxon>Eukaryota</taxon>
        <taxon>Metazoa</taxon>
        <taxon>Ecdysozoa</taxon>
        <taxon>Nematoda</taxon>
        <taxon>Chromadorea</taxon>
        <taxon>Rhabditida</taxon>
        <taxon>Rhabditina</taxon>
        <taxon>Rhabditomorpha</taxon>
        <taxon>Rhabditoidea</taxon>
        <taxon>Rhabditidae</taxon>
        <taxon>Peloderinae</taxon>
        <taxon>Caenorhabditis</taxon>
    </lineage>
</organism>
<dbReference type="eggNOG" id="KOG3898">
    <property type="taxonomic scope" value="Eukaryota"/>
</dbReference>
<feature type="compositionally biased region" description="Low complexity" evidence="1">
    <location>
        <begin position="93"/>
        <end position="116"/>
    </location>
</feature>
<accession>A0A1I7T1Q6</accession>
<feature type="region of interest" description="Disordered" evidence="1">
    <location>
        <begin position="1"/>
        <end position="38"/>
    </location>
</feature>
<dbReference type="AlphaFoldDB" id="A0A1I7T1Q6"/>
<keyword evidence="2" id="KW-1185">Reference proteome</keyword>